<reference evidence="4" key="1">
    <citation type="journal article" date="2019" name="Mol. Biol. Evol.">
        <title>Blast fungal genomes show frequent chromosomal changes, gene gains and losses, and effector gene turnover.</title>
        <authorList>
            <person name="Gomez Luciano L.B."/>
            <person name="Jason Tsai I."/>
            <person name="Chuma I."/>
            <person name="Tosa Y."/>
            <person name="Chen Y.H."/>
            <person name="Li J.Y."/>
            <person name="Li M.Y."/>
            <person name="Jade Lu M.Y."/>
            <person name="Nakayashiki H."/>
            <person name="Li W.H."/>
        </authorList>
    </citation>
    <scope>NUCLEOTIDE SEQUENCE</scope>
    <source>
        <strain evidence="4">NI907</strain>
    </source>
</reference>
<evidence type="ECO:0000256" key="1">
    <source>
        <dbReference type="SAM" id="SignalP"/>
    </source>
</evidence>
<gene>
    <name evidence="4" type="ORF">PgNI_04754</name>
</gene>
<reference evidence="4" key="3">
    <citation type="submission" date="2025-08" db="UniProtKB">
        <authorList>
            <consortium name="RefSeq"/>
        </authorList>
    </citation>
    <scope>IDENTIFICATION</scope>
    <source>
        <strain evidence="4">NI907</strain>
    </source>
</reference>
<evidence type="ECO:0000313" key="3">
    <source>
        <dbReference type="Proteomes" id="UP000515153"/>
    </source>
</evidence>
<accession>A0A6P8BCP2</accession>
<dbReference type="PROSITE" id="PS50280">
    <property type="entry name" value="SET"/>
    <property type="match status" value="1"/>
</dbReference>
<keyword evidence="1" id="KW-0732">Signal</keyword>
<sequence length="448" mass="50167">MKAVQVLSFYFVAALAARDSIQNDLTLGTCRSPLLPLSFLELTDPICSTADVIAQKQAAAGGRHVTDESSPWTSISNCARNGTGPTEFCVFHAGGFANNRGVSIITSPERAKSLAKLPAFTDPELTADINKDLDPNYEPVYKSVMVPGKGVGLVAARTLYRGDRIMSSTPAIVIDYGFFDTMPRKVIKEVQAAAVDILPDQHRQLLLNLSTHDGIHDSYQQKVDKILSTNAFDIDADPEGDNDDQFYVVFPEISRSNHDCRPNADYYYDPDTLTQHVHAVRQINIGEEITLSYLDPMQSQASRLERLSRTWGFPCGCSMCTQKDLIAEESDSRLEQIGELRKEFHDYTPSSRATPQMAELMVSLYQQERLDLMLYEAFTYAAIEYNGVGEPWLATKYARLAVEYGLASVGPKDNDVVEMDNLVMDPFKHWSWMLRTSKRMSWGKKRDN</sequence>
<dbReference type="RefSeq" id="XP_030984998.1">
    <property type="nucleotide sequence ID" value="XM_031124797.1"/>
</dbReference>
<dbReference type="PANTHER" id="PTHR47332:SF6">
    <property type="entry name" value="SET DOMAIN-CONTAINING PROTEIN"/>
    <property type="match status" value="1"/>
</dbReference>
<dbReference type="CDD" id="cd20071">
    <property type="entry name" value="SET_SMYD"/>
    <property type="match status" value="1"/>
</dbReference>
<dbReference type="AlphaFoldDB" id="A0A6P8BCP2"/>
<dbReference type="Gene3D" id="2.170.270.10">
    <property type="entry name" value="SET domain"/>
    <property type="match status" value="1"/>
</dbReference>
<feature type="chain" id="PRO_5028356811" description="SET domain-containing protein" evidence="1">
    <location>
        <begin position="17"/>
        <end position="448"/>
    </location>
</feature>
<dbReference type="PANTHER" id="PTHR47332">
    <property type="entry name" value="SET DOMAIN-CONTAINING PROTEIN 5"/>
    <property type="match status" value="1"/>
</dbReference>
<name>A0A6P8BCP2_PYRGI</name>
<keyword evidence="3" id="KW-1185">Reference proteome</keyword>
<evidence type="ECO:0000259" key="2">
    <source>
        <dbReference type="PROSITE" id="PS50280"/>
    </source>
</evidence>
<dbReference type="InterPro" id="IPR001214">
    <property type="entry name" value="SET_dom"/>
</dbReference>
<feature type="domain" description="SET" evidence="2">
    <location>
        <begin position="138"/>
        <end position="294"/>
    </location>
</feature>
<dbReference type="Pfam" id="PF00856">
    <property type="entry name" value="SET"/>
    <property type="match status" value="1"/>
</dbReference>
<dbReference type="InterPro" id="IPR053185">
    <property type="entry name" value="SET_domain_protein"/>
</dbReference>
<dbReference type="SUPFAM" id="SSF82199">
    <property type="entry name" value="SET domain"/>
    <property type="match status" value="1"/>
</dbReference>
<dbReference type="KEGG" id="pgri:PgNI_04754"/>
<dbReference type="OrthoDB" id="265717at2759"/>
<organism evidence="3 4">
    <name type="scientific">Pyricularia grisea</name>
    <name type="common">Crabgrass-specific blast fungus</name>
    <name type="synonym">Magnaporthe grisea</name>
    <dbReference type="NCBI Taxonomy" id="148305"/>
    <lineage>
        <taxon>Eukaryota</taxon>
        <taxon>Fungi</taxon>
        <taxon>Dikarya</taxon>
        <taxon>Ascomycota</taxon>
        <taxon>Pezizomycotina</taxon>
        <taxon>Sordariomycetes</taxon>
        <taxon>Sordariomycetidae</taxon>
        <taxon>Magnaporthales</taxon>
        <taxon>Pyriculariaceae</taxon>
        <taxon>Pyricularia</taxon>
    </lineage>
</organism>
<dbReference type="GeneID" id="41959706"/>
<feature type="signal peptide" evidence="1">
    <location>
        <begin position="1"/>
        <end position="16"/>
    </location>
</feature>
<evidence type="ECO:0000313" key="4">
    <source>
        <dbReference type="RefSeq" id="XP_030984998.1"/>
    </source>
</evidence>
<dbReference type="InterPro" id="IPR046341">
    <property type="entry name" value="SET_dom_sf"/>
</dbReference>
<reference evidence="4" key="2">
    <citation type="submission" date="2019-10" db="EMBL/GenBank/DDBJ databases">
        <authorList>
            <consortium name="NCBI Genome Project"/>
        </authorList>
    </citation>
    <scope>NUCLEOTIDE SEQUENCE</scope>
    <source>
        <strain evidence="4">NI907</strain>
    </source>
</reference>
<protein>
    <recommendedName>
        <fullName evidence="2">SET domain-containing protein</fullName>
    </recommendedName>
</protein>
<proteinExistence type="predicted"/>
<dbReference type="Proteomes" id="UP000515153">
    <property type="component" value="Unplaced"/>
</dbReference>